<dbReference type="NCBIfam" id="TIGR00449">
    <property type="entry name" value="tgt_general"/>
    <property type="match status" value="1"/>
</dbReference>
<dbReference type="InterPro" id="IPR036511">
    <property type="entry name" value="TGT-like_sf"/>
</dbReference>
<accession>A0A9P8ID04</accession>
<dbReference type="Pfam" id="PF01702">
    <property type="entry name" value="TGT"/>
    <property type="match status" value="1"/>
</dbReference>
<evidence type="ECO:0000256" key="3">
    <source>
        <dbReference type="ARBA" id="ARBA00022729"/>
    </source>
</evidence>
<evidence type="ECO:0000259" key="5">
    <source>
        <dbReference type="Pfam" id="PF01702"/>
    </source>
</evidence>
<gene>
    <name evidence="7" type="ORF">FGG08_000567</name>
</gene>
<feature type="domain" description="Ca3427-like PBP 2" evidence="6">
    <location>
        <begin position="503"/>
        <end position="602"/>
    </location>
</feature>
<evidence type="ECO:0000256" key="2">
    <source>
        <dbReference type="ARBA" id="ARBA00010742"/>
    </source>
</evidence>
<dbReference type="Proteomes" id="UP000698800">
    <property type="component" value="Unassembled WGS sequence"/>
</dbReference>
<dbReference type="EMBL" id="JAGHQL010000007">
    <property type="protein sequence ID" value="KAH0545268.1"/>
    <property type="molecule type" value="Genomic_DNA"/>
</dbReference>
<name>A0A9P8ID04_9PEZI</name>
<dbReference type="PANTHER" id="PTHR30024:SF47">
    <property type="entry name" value="TAURINE-BINDING PERIPLASMIC PROTEIN"/>
    <property type="match status" value="1"/>
</dbReference>
<comment type="similarity">
    <text evidence="2">Belongs to the bacterial solute-binding protein SsuA/TauA family.</text>
</comment>
<comment type="caution">
    <text evidence="7">The sequence shown here is derived from an EMBL/GenBank/DDBJ whole genome shotgun (WGS) entry which is preliminary data.</text>
</comment>
<evidence type="ECO:0008006" key="9">
    <source>
        <dbReference type="Google" id="ProtNLM"/>
    </source>
</evidence>
<dbReference type="Gene3D" id="3.20.20.105">
    <property type="entry name" value="Queuine tRNA-ribosyltransferase-like"/>
    <property type="match status" value="1"/>
</dbReference>
<keyword evidence="8" id="KW-1185">Reference proteome</keyword>
<comment type="subcellular location">
    <subcellularLocation>
        <location evidence="1">Periplasm</location>
    </subcellularLocation>
</comment>
<evidence type="ECO:0000313" key="7">
    <source>
        <dbReference type="EMBL" id="KAH0545268.1"/>
    </source>
</evidence>
<dbReference type="Gene3D" id="3.40.190.10">
    <property type="entry name" value="Periplasmic binding protein-like II"/>
    <property type="match status" value="2"/>
</dbReference>
<dbReference type="InterPro" id="IPR002616">
    <property type="entry name" value="tRNA_ribo_trans-like"/>
</dbReference>
<feature type="region of interest" description="Disordered" evidence="4">
    <location>
        <begin position="13"/>
        <end position="35"/>
    </location>
</feature>
<sequence>MFSESALQVIEKAPRDTPPVYNLPQPSSPSSDNSPLRKFVALPNDTVLLLAPRRVPPVSCPAANTDQSISILTSVGFRKLELDDYVEATKLLMPDIVVGMADVANGKETGRKRVEKMGDRTGMWTQAMVDELSNDLEEDSDEQEVTRAPVEGQKLFHTAVFAPILPIERGSQSYYLDQLGEGMAKDISGIAIYDSSITVDLPEGLTNLPRLSLDEPPNPHAVLREISLGIDMFVIPFVSEATDAGISLDFSFPPSDISLEHSPLRPLGVDMWDTAHARDLSPLRTGCECYSCRNHHRAYIQHLLSAKEMLGWVLLQIHNLTIMDEFFSSVRTSIARGTFDADTSAFERIYEKELPEQTGQGPRVRGYQFKSEGPGEPKKNALAYKTLDDAKEKLAEGVTPSPNVEAEDLEGRGFAEKSPCRRLSELEHFSTPLHFADKYFGLNAELLPFPSGTGHMIQALKAGEIDVGIGLTEGWVAGLGKEGVDDKERYRIVGTYVETPLCWAISTGTNRNDITSVSDLRGTKIGVSRIGSGSYVMGFVLADTQSWLQPNSEPPFTPAVLGTFSKLRDAVNDGSTADFFMWEHFTSKRYYDNGSIKRVGEIYTPWSSWKIVALPHLIGDSRLEKMFESIDKGIEHFEGHREEAVEYISTRLDYSKEDATEWLGTVRFAKGVRGVDGQVVEKTIESLRKAGVVVTDVAAEAMVGIKRPSETPSLPTL</sequence>
<protein>
    <recommendedName>
        <fullName evidence="9">Queuine tRNA-ribosyltransferase domain-containing protein 1</fullName>
    </recommendedName>
</protein>
<dbReference type="GO" id="GO:0006400">
    <property type="term" value="P:tRNA modification"/>
    <property type="evidence" value="ECO:0007669"/>
    <property type="project" value="InterPro"/>
</dbReference>
<organism evidence="7 8">
    <name type="scientific">Glutinoglossum americanum</name>
    <dbReference type="NCBI Taxonomy" id="1670608"/>
    <lineage>
        <taxon>Eukaryota</taxon>
        <taxon>Fungi</taxon>
        <taxon>Dikarya</taxon>
        <taxon>Ascomycota</taxon>
        <taxon>Pezizomycotina</taxon>
        <taxon>Geoglossomycetes</taxon>
        <taxon>Geoglossales</taxon>
        <taxon>Geoglossaceae</taxon>
        <taxon>Glutinoglossum</taxon>
    </lineage>
</organism>
<evidence type="ECO:0000256" key="4">
    <source>
        <dbReference type="SAM" id="MobiDB-lite"/>
    </source>
</evidence>
<dbReference type="CDD" id="cd13637">
    <property type="entry name" value="PBP2_Ca3427_like"/>
    <property type="match status" value="1"/>
</dbReference>
<dbReference type="OrthoDB" id="1363at2759"/>
<feature type="domain" description="tRNA-guanine(15) transglycosylase-like" evidence="5">
    <location>
        <begin position="34"/>
        <end position="351"/>
    </location>
</feature>
<dbReference type="GO" id="GO:0042597">
    <property type="term" value="C:periplasmic space"/>
    <property type="evidence" value="ECO:0007669"/>
    <property type="project" value="UniProtKB-SubCell"/>
</dbReference>
<keyword evidence="3" id="KW-0732">Signal</keyword>
<dbReference type="SUPFAM" id="SSF53850">
    <property type="entry name" value="Periplasmic binding protein-like II"/>
    <property type="match status" value="1"/>
</dbReference>
<dbReference type="PANTHER" id="PTHR30024">
    <property type="entry name" value="ALIPHATIC SULFONATES-BINDING PROTEIN-RELATED"/>
    <property type="match status" value="1"/>
</dbReference>
<dbReference type="AlphaFoldDB" id="A0A9P8ID04"/>
<dbReference type="InterPro" id="IPR054364">
    <property type="entry name" value="Ca3427-like_PBP2"/>
</dbReference>
<evidence type="ECO:0000256" key="1">
    <source>
        <dbReference type="ARBA" id="ARBA00004418"/>
    </source>
</evidence>
<dbReference type="Pfam" id="PF22384">
    <property type="entry name" value="PBP2_Ca3427_like"/>
    <property type="match status" value="1"/>
</dbReference>
<reference evidence="7" key="1">
    <citation type="submission" date="2021-03" db="EMBL/GenBank/DDBJ databases">
        <title>Comparative genomics and phylogenomic investigation of the class Geoglossomycetes provide insights into ecological specialization and systematics.</title>
        <authorList>
            <person name="Melie T."/>
            <person name="Pirro S."/>
            <person name="Miller A.N."/>
            <person name="Quandt A."/>
        </authorList>
    </citation>
    <scope>NUCLEOTIDE SEQUENCE</scope>
    <source>
        <strain evidence="7">GBOQ0MN5Z8</strain>
    </source>
</reference>
<proteinExistence type="inferred from homology"/>
<dbReference type="SUPFAM" id="SSF51713">
    <property type="entry name" value="tRNA-guanine transglycosylase"/>
    <property type="match status" value="1"/>
</dbReference>
<feature type="compositionally biased region" description="Low complexity" evidence="4">
    <location>
        <begin position="24"/>
        <end position="34"/>
    </location>
</feature>
<evidence type="ECO:0000259" key="6">
    <source>
        <dbReference type="Pfam" id="PF22384"/>
    </source>
</evidence>
<evidence type="ECO:0000313" key="8">
    <source>
        <dbReference type="Proteomes" id="UP000698800"/>
    </source>
</evidence>